<evidence type="ECO:0000313" key="1">
    <source>
        <dbReference type="EMBL" id="GFS96944.1"/>
    </source>
</evidence>
<dbReference type="AlphaFoldDB" id="A0A8X6N745"/>
<accession>A0A8X6N745</accession>
<dbReference type="EMBL" id="BMAW01005995">
    <property type="protein sequence ID" value="GFS96944.1"/>
    <property type="molecule type" value="Genomic_DNA"/>
</dbReference>
<comment type="caution">
    <text evidence="1">The sequence shown here is derived from an EMBL/GenBank/DDBJ whole genome shotgun (WGS) entry which is preliminary data.</text>
</comment>
<sequence>MLDVEYNRKSGPMPPTVPVEELCISPEREKSCYKTGDQRANQNPFL</sequence>
<dbReference type="Proteomes" id="UP000887013">
    <property type="component" value="Unassembled WGS sequence"/>
</dbReference>
<evidence type="ECO:0000313" key="3">
    <source>
        <dbReference type="Proteomes" id="UP000887013"/>
    </source>
</evidence>
<protein>
    <submittedName>
        <fullName evidence="1">Uncharacterized protein</fullName>
    </submittedName>
</protein>
<proteinExistence type="predicted"/>
<reference evidence="1" key="1">
    <citation type="submission" date="2020-08" db="EMBL/GenBank/DDBJ databases">
        <title>Multicomponent nature underlies the extraordinary mechanical properties of spider dragline silk.</title>
        <authorList>
            <person name="Kono N."/>
            <person name="Nakamura H."/>
            <person name="Mori M."/>
            <person name="Yoshida Y."/>
            <person name="Ohtoshi R."/>
            <person name="Malay A.D."/>
            <person name="Moran D.A.P."/>
            <person name="Tomita M."/>
            <person name="Numata K."/>
            <person name="Arakawa K."/>
        </authorList>
    </citation>
    <scope>NUCLEOTIDE SEQUENCE</scope>
</reference>
<name>A0A8X6N745_NEPPI</name>
<keyword evidence="3" id="KW-1185">Reference proteome</keyword>
<feature type="non-terminal residue" evidence="1">
    <location>
        <position position="1"/>
    </location>
</feature>
<gene>
    <name evidence="1" type="primary">AVEN_247860_1</name>
    <name evidence="1" type="ORF">NPIL_102201</name>
    <name evidence="2" type="ORF">NPIL_105421</name>
</gene>
<organism evidence="1 3">
    <name type="scientific">Nephila pilipes</name>
    <name type="common">Giant wood spider</name>
    <name type="synonym">Nephila maculata</name>
    <dbReference type="NCBI Taxonomy" id="299642"/>
    <lineage>
        <taxon>Eukaryota</taxon>
        <taxon>Metazoa</taxon>
        <taxon>Ecdysozoa</taxon>
        <taxon>Arthropoda</taxon>
        <taxon>Chelicerata</taxon>
        <taxon>Arachnida</taxon>
        <taxon>Araneae</taxon>
        <taxon>Araneomorphae</taxon>
        <taxon>Entelegynae</taxon>
        <taxon>Araneoidea</taxon>
        <taxon>Nephilidae</taxon>
        <taxon>Nephila</taxon>
    </lineage>
</organism>
<evidence type="ECO:0000313" key="2">
    <source>
        <dbReference type="EMBL" id="GFU50369.1"/>
    </source>
</evidence>
<dbReference type="OrthoDB" id="6505174at2759"/>
<dbReference type="EMBL" id="BMAW01037897">
    <property type="protein sequence ID" value="GFU50369.1"/>
    <property type="molecule type" value="Genomic_DNA"/>
</dbReference>